<dbReference type="Proteomes" id="UP000318878">
    <property type="component" value="Unassembled WGS sequence"/>
</dbReference>
<dbReference type="EMBL" id="SJPF01000002">
    <property type="protein sequence ID" value="TWT34774.1"/>
    <property type="molecule type" value="Genomic_DNA"/>
</dbReference>
<keyword evidence="1" id="KW-0472">Membrane</keyword>
<evidence type="ECO:0000313" key="2">
    <source>
        <dbReference type="EMBL" id="TWT34774.1"/>
    </source>
</evidence>
<evidence type="ECO:0000313" key="3">
    <source>
        <dbReference type="Proteomes" id="UP000318878"/>
    </source>
</evidence>
<keyword evidence="1" id="KW-0812">Transmembrane</keyword>
<protein>
    <submittedName>
        <fullName evidence="2">Uncharacterized protein</fullName>
    </submittedName>
</protein>
<organism evidence="2 3">
    <name type="scientific">Blastopirellula retiformator</name>
    <dbReference type="NCBI Taxonomy" id="2527970"/>
    <lineage>
        <taxon>Bacteria</taxon>
        <taxon>Pseudomonadati</taxon>
        <taxon>Planctomycetota</taxon>
        <taxon>Planctomycetia</taxon>
        <taxon>Pirellulales</taxon>
        <taxon>Pirellulaceae</taxon>
        <taxon>Blastopirellula</taxon>
    </lineage>
</organism>
<reference evidence="2 3" key="1">
    <citation type="submission" date="2019-02" db="EMBL/GenBank/DDBJ databases">
        <title>Deep-cultivation of Planctomycetes and their phenomic and genomic characterization uncovers novel biology.</title>
        <authorList>
            <person name="Wiegand S."/>
            <person name="Jogler M."/>
            <person name="Boedeker C."/>
            <person name="Pinto D."/>
            <person name="Vollmers J."/>
            <person name="Rivas-Marin E."/>
            <person name="Kohn T."/>
            <person name="Peeters S.H."/>
            <person name="Heuer A."/>
            <person name="Rast P."/>
            <person name="Oberbeckmann S."/>
            <person name="Bunk B."/>
            <person name="Jeske O."/>
            <person name="Meyerdierks A."/>
            <person name="Storesund J.E."/>
            <person name="Kallscheuer N."/>
            <person name="Luecker S."/>
            <person name="Lage O.M."/>
            <person name="Pohl T."/>
            <person name="Merkel B.J."/>
            <person name="Hornburger P."/>
            <person name="Mueller R.-W."/>
            <person name="Bruemmer F."/>
            <person name="Labrenz M."/>
            <person name="Spormann A.M."/>
            <person name="Op Den Camp H."/>
            <person name="Overmann J."/>
            <person name="Amann R."/>
            <person name="Jetten M.S.M."/>
            <person name="Mascher T."/>
            <person name="Medema M.H."/>
            <person name="Devos D.P."/>
            <person name="Kaster A.-K."/>
            <person name="Ovreas L."/>
            <person name="Rohde M."/>
            <person name="Galperin M.Y."/>
            <person name="Jogler C."/>
        </authorList>
    </citation>
    <scope>NUCLEOTIDE SEQUENCE [LARGE SCALE GENOMIC DNA]</scope>
    <source>
        <strain evidence="2 3">Enr8</strain>
    </source>
</reference>
<dbReference type="AlphaFoldDB" id="A0A5C5V886"/>
<sequence length="80" mass="9023">MPAANLSVDAKSESIDRRRQWLRLGIAVGVIAFIWLVVLPRLGETPPVKRHIETMKAAGIDPSAMFYTELEPHLFLQPQK</sequence>
<evidence type="ECO:0000256" key="1">
    <source>
        <dbReference type="SAM" id="Phobius"/>
    </source>
</evidence>
<dbReference type="OrthoDB" id="284920at2"/>
<keyword evidence="3" id="KW-1185">Reference proteome</keyword>
<comment type="caution">
    <text evidence="2">The sequence shown here is derived from an EMBL/GenBank/DDBJ whole genome shotgun (WGS) entry which is preliminary data.</text>
</comment>
<gene>
    <name evidence="2" type="ORF">Enr8_21880</name>
</gene>
<name>A0A5C5V886_9BACT</name>
<dbReference type="RefSeq" id="WP_146431312.1">
    <property type="nucleotide sequence ID" value="NZ_SJPF01000002.1"/>
</dbReference>
<feature type="transmembrane region" description="Helical" evidence="1">
    <location>
        <begin position="21"/>
        <end position="39"/>
    </location>
</feature>
<accession>A0A5C5V886</accession>
<proteinExistence type="predicted"/>
<keyword evidence="1" id="KW-1133">Transmembrane helix</keyword>